<comment type="caution">
    <text evidence="3">The sequence shown here is derived from an EMBL/GenBank/DDBJ whole genome shotgun (WGS) entry which is preliminary data.</text>
</comment>
<feature type="region of interest" description="Disordered" evidence="1">
    <location>
        <begin position="43"/>
        <end position="84"/>
    </location>
</feature>
<keyword evidence="4" id="KW-1185">Reference proteome</keyword>
<evidence type="ECO:0000256" key="1">
    <source>
        <dbReference type="SAM" id="MobiDB-lite"/>
    </source>
</evidence>
<protein>
    <recommendedName>
        <fullName evidence="5">Secreted protein</fullName>
    </recommendedName>
</protein>
<reference evidence="4" key="1">
    <citation type="journal article" date="2019" name="Int. J. Syst. Evol. Microbiol.">
        <title>The Global Catalogue of Microorganisms (GCM) 10K type strain sequencing project: providing services to taxonomists for standard genome sequencing and annotation.</title>
        <authorList>
            <consortium name="The Broad Institute Genomics Platform"/>
            <consortium name="The Broad Institute Genome Sequencing Center for Infectious Disease"/>
            <person name="Wu L."/>
            <person name="Ma J."/>
        </authorList>
    </citation>
    <scope>NUCLEOTIDE SEQUENCE [LARGE SCALE GENOMIC DNA]</scope>
    <source>
        <strain evidence="4">CGMCC 4.7152</strain>
    </source>
</reference>
<organism evidence="3 4">
    <name type="scientific">Dactylosporangium cerinum</name>
    <dbReference type="NCBI Taxonomy" id="1434730"/>
    <lineage>
        <taxon>Bacteria</taxon>
        <taxon>Bacillati</taxon>
        <taxon>Actinomycetota</taxon>
        <taxon>Actinomycetes</taxon>
        <taxon>Micromonosporales</taxon>
        <taxon>Micromonosporaceae</taxon>
        <taxon>Dactylosporangium</taxon>
    </lineage>
</organism>
<dbReference type="RefSeq" id="WP_380114756.1">
    <property type="nucleotide sequence ID" value="NZ_JBHSIU010000011.1"/>
</dbReference>
<keyword evidence="2" id="KW-0812">Transmembrane</keyword>
<gene>
    <name evidence="3" type="ORF">ACFPIJ_11765</name>
</gene>
<dbReference type="Proteomes" id="UP001595912">
    <property type="component" value="Unassembled WGS sequence"/>
</dbReference>
<accession>A0ABV9VSF2</accession>
<feature type="transmembrane region" description="Helical" evidence="2">
    <location>
        <begin position="21"/>
        <end position="43"/>
    </location>
</feature>
<keyword evidence="2" id="KW-1133">Transmembrane helix</keyword>
<evidence type="ECO:0000256" key="2">
    <source>
        <dbReference type="SAM" id="Phobius"/>
    </source>
</evidence>
<name>A0ABV9VSF2_9ACTN</name>
<evidence type="ECO:0000313" key="3">
    <source>
        <dbReference type="EMBL" id="MFC4998510.1"/>
    </source>
</evidence>
<sequence>MLDADELIRHGRSAVRRRRSVTVVAAAAALAAVITVSAVAAGAGPSGQHHGPAVSPDPTSTAAPSPTATGTAAPSPTATASSAGSAPVGVDVLLTGNTIRTASGRLVTIPNPGGGTASDATGVAGGWVVRSGGVMDFHSIEFLTEAGQLKGFQPALKGAPVGYAADGRSMGARVGNTIYVFDLPSLEVRHRIDLRSPLSGTQLEELWLRGDRLVARFLAAADGGPGFSGVAIWNLKTGASTTSPGIDVRDVSADGKLALLATERGSGPGVTQCLSIAPIGDSLSATGKKVCGSGVSLTHGRFSPRGTWVAVSVYPRGTWLFRTTQLQAGTSEPVRRHDIDFATWQDDAQLILANLPPAITVLRCSTAGTCQLVTGPPDPLLGVITNYR</sequence>
<evidence type="ECO:0008006" key="5">
    <source>
        <dbReference type="Google" id="ProtNLM"/>
    </source>
</evidence>
<dbReference type="EMBL" id="JBHSIU010000011">
    <property type="protein sequence ID" value="MFC4998510.1"/>
    <property type="molecule type" value="Genomic_DNA"/>
</dbReference>
<proteinExistence type="predicted"/>
<evidence type="ECO:0000313" key="4">
    <source>
        <dbReference type="Proteomes" id="UP001595912"/>
    </source>
</evidence>
<keyword evidence="2" id="KW-0472">Membrane</keyword>
<dbReference type="SUPFAM" id="SSF82171">
    <property type="entry name" value="DPP6 N-terminal domain-like"/>
    <property type="match status" value="1"/>
</dbReference>